<feature type="region of interest" description="Disordered" evidence="10">
    <location>
        <begin position="457"/>
        <end position="484"/>
    </location>
</feature>
<evidence type="ECO:0000256" key="2">
    <source>
        <dbReference type="ARBA" id="ARBA00022527"/>
    </source>
</evidence>
<comment type="catalytic activity">
    <reaction evidence="8">
        <text>L-seryl-[protein] + ATP = O-phospho-L-seryl-[protein] + ADP + H(+)</text>
        <dbReference type="Rhea" id="RHEA:17989"/>
        <dbReference type="Rhea" id="RHEA-COMP:9863"/>
        <dbReference type="Rhea" id="RHEA-COMP:11604"/>
        <dbReference type="ChEBI" id="CHEBI:15378"/>
        <dbReference type="ChEBI" id="CHEBI:29999"/>
        <dbReference type="ChEBI" id="CHEBI:30616"/>
        <dbReference type="ChEBI" id="CHEBI:83421"/>
        <dbReference type="ChEBI" id="CHEBI:456216"/>
        <dbReference type="EC" id="2.7.11.1"/>
    </reaction>
</comment>
<dbReference type="SMART" id="SM00220">
    <property type="entry name" value="S_TKc"/>
    <property type="match status" value="1"/>
</dbReference>
<proteinExistence type="predicted"/>
<dbReference type="GO" id="GO:0050684">
    <property type="term" value="P:regulation of mRNA processing"/>
    <property type="evidence" value="ECO:0007669"/>
    <property type="project" value="TreeGrafter"/>
</dbReference>
<feature type="compositionally biased region" description="Acidic residues" evidence="10">
    <location>
        <begin position="79"/>
        <end position="97"/>
    </location>
</feature>
<dbReference type="GO" id="GO:0000245">
    <property type="term" value="P:spliceosomal complex assembly"/>
    <property type="evidence" value="ECO:0007669"/>
    <property type="project" value="TreeGrafter"/>
</dbReference>
<protein>
    <recommendedName>
        <fullName evidence="1">non-specific serine/threonine protein kinase</fullName>
        <ecNumber evidence="1">2.7.11.1</ecNumber>
    </recommendedName>
</protein>
<reference evidence="12 13" key="1">
    <citation type="submission" date="2020-05" db="EMBL/GenBank/DDBJ databases">
        <authorList>
            <person name="Casaregola S."/>
            <person name="Devillers H."/>
            <person name="Grondin C."/>
        </authorList>
    </citation>
    <scope>NUCLEOTIDE SEQUENCE [LARGE SCALE GENOMIC DNA]</scope>
    <source>
        <strain evidence="12 13">CLIB 1767</strain>
    </source>
</reference>
<evidence type="ECO:0000256" key="6">
    <source>
        <dbReference type="ARBA" id="ARBA00022840"/>
    </source>
</evidence>
<feature type="compositionally biased region" description="Polar residues" evidence="10">
    <location>
        <begin position="326"/>
        <end position="350"/>
    </location>
</feature>
<evidence type="ECO:0000313" key="12">
    <source>
        <dbReference type="EMBL" id="CAB4252687.1"/>
    </source>
</evidence>
<feature type="region of interest" description="Disordered" evidence="10">
    <location>
        <begin position="1"/>
        <end position="113"/>
    </location>
</feature>
<feature type="compositionally biased region" description="Basic and acidic residues" evidence="10">
    <location>
        <begin position="306"/>
        <end position="321"/>
    </location>
</feature>
<keyword evidence="2" id="KW-0723">Serine/threonine-protein kinase</keyword>
<keyword evidence="4 9" id="KW-0547">Nucleotide-binding</keyword>
<organism evidence="12 13">
    <name type="scientific">Maudiozyma barnettii</name>
    <dbReference type="NCBI Taxonomy" id="61262"/>
    <lineage>
        <taxon>Eukaryota</taxon>
        <taxon>Fungi</taxon>
        <taxon>Dikarya</taxon>
        <taxon>Ascomycota</taxon>
        <taxon>Saccharomycotina</taxon>
        <taxon>Saccharomycetes</taxon>
        <taxon>Saccharomycetales</taxon>
        <taxon>Saccharomycetaceae</taxon>
        <taxon>Maudiozyma</taxon>
    </lineage>
</organism>
<dbReference type="GeneID" id="64855821"/>
<keyword evidence="5 12" id="KW-0418">Kinase</keyword>
<dbReference type="InterPro" id="IPR011009">
    <property type="entry name" value="Kinase-like_dom_sf"/>
</dbReference>
<dbReference type="Gene3D" id="3.30.200.20">
    <property type="entry name" value="Phosphorylase Kinase, domain 1"/>
    <property type="match status" value="1"/>
</dbReference>
<dbReference type="SUPFAM" id="SSF56112">
    <property type="entry name" value="Protein kinase-like (PK-like)"/>
    <property type="match status" value="1"/>
</dbReference>
<dbReference type="Pfam" id="PF00069">
    <property type="entry name" value="Pkinase"/>
    <property type="match status" value="2"/>
</dbReference>
<dbReference type="FunFam" id="1.10.510.10:FF:000275">
    <property type="entry name" value="SRSF protein kinase 2 isoform X3"/>
    <property type="match status" value="1"/>
</dbReference>
<evidence type="ECO:0000313" key="13">
    <source>
        <dbReference type="Proteomes" id="UP000644660"/>
    </source>
</evidence>
<name>A0A8H2VCH0_9SACH</name>
<evidence type="ECO:0000256" key="7">
    <source>
        <dbReference type="ARBA" id="ARBA00047899"/>
    </source>
</evidence>
<feature type="region of interest" description="Disordered" evidence="10">
    <location>
        <begin position="410"/>
        <end position="442"/>
    </location>
</feature>
<dbReference type="PROSITE" id="PS00107">
    <property type="entry name" value="PROTEIN_KINASE_ATP"/>
    <property type="match status" value="1"/>
</dbReference>
<sequence length="717" mass="80341">MGTSFRYPTFLSRPVSDGSTNSDANTTTSSVPPTSNTELFARESVATSPESTESKLSLALKNSNSNANDIPTHQRADGEDQEKEDNHDEEDDDSESSCDEKNEESVRDYKPGGYHPAFKGEKYKIGRYILMRKLGWGHFSTVWLAFDNHSNSHVAMKIVRSDKVYTEAAQDEIKLLKKISHENDGVNEGAKHILSLLDNFIHHGPNGEHIVMVFEVLGENLLALIKKYEHRGIPLIYVKQISKQLLLGLDYMHRICGVIHTDIKPENVLMEIGDVESIVKMVEIMDKEKKDRKRQQRQSSVVTSPQEKHQHSISRDSRHSIIDSSFQDQGPDTSLTESNVSRNSSKTNISIKRVPSRRPRRNTIITGSQPLPSPISSSNFYEMKTQFLMNSSHSNSSTAVQWQTFLSTSKTHSHNSSSNNSTMGVPSGTVTPNNGHAINQVSDNPFLHSINTVHTDLSSGATTTSPGSVQNSSNTSVPTNEKQLSQSLSSFELSKITSVDSTASHHKKFNVDDTDNNIIAIKIADLGNSCWYDEHYTNAIQTREYRSPEVLIGAPWGASADIWSSACLIFELITGDFLFEPDEGHSYGKDDDHIAQIIELLGPFPDYLLENGKYTKKLFNSKKQLRNISKLKYWPLEEVLTEKYKMHSNEAKQIADFLLPMLCLDPRKRADAGGLVNHPWLRNTLGMESITVRDRKLYGDGEDITGWSNEVKGHPRH</sequence>
<comment type="catalytic activity">
    <reaction evidence="7">
        <text>L-threonyl-[protein] + ATP = O-phospho-L-threonyl-[protein] + ADP + H(+)</text>
        <dbReference type="Rhea" id="RHEA:46608"/>
        <dbReference type="Rhea" id="RHEA-COMP:11060"/>
        <dbReference type="Rhea" id="RHEA-COMP:11605"/>
        <dbReference type="ChEBI" id="CHEBI:15378"/>
        <dbReference type="ChEBI" id="CHEBI:30013"/>
        <dbReference type="ChEBI" id="CHEBI:30616"/>
        <dbReference type="ChEBI" id="CHEBI:61977"/>
        <dbReference type="ChEBI" id="CHEBI:456216"/>
        <dbReference type="EC" id="2.7.11.1"/>
    </reaction>
</comment>
<feature type="compositionally biased region" description="Low complexity" evidence="10">
    <location>
        <begin position="410"/>
        <end position="422"/>
    </location>
</feature>
<evidence type="ECO:0000256" key="8">
    <source>
        <dbReference type="ARBA" id="ARBA00048679"/>
    </source>
</evidence>
<feature type="compositionally biased region" description="Low complexity" evidence="10">
    <location>
        <begin position="16"/>
        <end position="37"/>
    </location>
</feature>
<feature type="compositionally biased region" description="Basic and acidic residues" evidence="10">
    <location>
        <begin position="98"/>
        <end position="110"/>
    </location>
</feature>
<dbReference type="InterPro" id="IPR051334">
    <property type="entry name" value="SRPK"/>
</dbReference>
<keyword evidence="3" id="KW-0808">Transferase</keyword>
<feature type="domain" description="Protein kinase" evidence="11">
    <location>
        <begin position="128"/>
        <end position="681"/>
    </location>
</feature>
<comment type="caution">
    <text evidence="12">The sequence shown here is derived from an EMBL/GenBank/DDBJ whole genome shotgun (WGS) entry which is preliminary data.</text>
</comment>
<dbReference type="AlphaFoldDB" id="A0A8H2VCH0"/>
<dbReference type="EC" id="2.7.11.1" evidence="1"/>
<dbReference type="PANTHER" id="PTHR47634">
    <property type="entry name" value="PROTEIN KINASE DOMAIN-CONTAINING PROTEIN-RELATED"/>
    <property type="match status" value="1"/>
</dbReference>
<dbReference type="GO" id="GO:0005634">
    <property type="term" value="C:nucleus"/>
    <property type="evidence" value="ECO:0007669"/>
    <property type="project" value="TreeGrafter"/>
</dbReference>
<evidence type="ECO:0000256" key="1">
    <source>
        <dbReference type="ARBA" id="ARBA00012513"/>
    </source>
</evidence>
<dbReference type="InterPro" id="IPR000719">
    <property type="entry name" value="Prot_kinase_dom"/>
</dbReference>
<dbReference type="EMBL" id="CAEFZW010000002">
    <property type="protein sequence ID" value="CAB4252687.1"/>
    <property type="molecule type" value="Genomic_DNA"/>
</dbReference>
<feature type="compositionally biased region" description="Polar residues" evidence="10">
    <location>
        <begin position="457"/>
        <end position="480"/>
    </location>
</feature>
<dbReference type="PANTHER" id="PTHR47634:SF9">
    <property type="entry name" value="PROTEIN KINASE DOMAIN-CONTAINING PROTEIN-RELATED"/>
    <property type="match status" value="1"/>
</dbReference>
<keyword evidence="6 9" id="KW-0067">ATP-binding</keyword>
<dbReference type="Proteomes" id="UP000644660">
    <property type="component" value="Unassembled WGS sequence"/>
</dbReference>
<dbReference type="GO" id="GO:0004674">
    <property type="term" value="F:protein serine/threonine kinase activity"/>
    <property type="evidence" value="ECO:0007669"/>
    <property type="project" value="UniProtKB-KW"/>
</dbReference>
<feature type="region of interest" description="Disordered" evidence="10">
    <location>
        <begin position="287"/>
        <end position="371"/>
    </location>
</feature>
<dbReference type="InterPro" id="IPR008271">
    <property type="entry name" value="Ser/Thr_kinase_AS"/>
</dbReference>
<dbReference type="InterPro" id="IPR017441">
    <property type="entry name" value="Protein_kinase_ATP_BS"/>
</dbReference>
<dbReference type="GO" id="GO:0005524">
    <property type="term" value="F:ATP binding"/>
    <property type="evidence" value="ECO:0007669"/>
    <property type="project" value="UniProtKB-UniRule"/>
</dbReference>
<feature type="compositionally biased region" description="Low complexity" evidence="10">
    <location>
        <begin position="54"/>
        <end position="68"/>
    </location>
</feature>
<evidence type="ECO:0000256" key="9">
    <source>
        <dbReference type="PROSITE-ProRule" id="PRU10141"/>
    </source>
</evidence>
<dbReference type="Gene3D" id="1.10.510.10">
    <property type="entry name" value="Transferase(Phosphotransferase) domain 1"/>
    <property type="match status" value="2"/>
</dbReference>
<feature type="binding site" evidence="9">
    <location>
        <position position="157"/>
    </location>
    <ligand>
        <name>ATP</name>
        <dbReference type="ChEBI" id="CHEBI:30616"/>
    </ligand>
</feature>
<evidence type="ECO:0000256" key="3">
    <source>
        <dbReference type="ARBA" id="ARBA00022679"/>
    </source>
</evidence>
<keyword evidence="13" id="KW-1185">Reference proteome</keyword>
<dbReference type="PROSITE" id="PS00108">
    <property type="entry name" value="PROTEIN_KINASE_ST"/>
    <property type="match status" value="1"/>
</dbReference>
<dbReference type="GO" id="GO:0005737">
    <property type="term" value="C:cytoplasm"/>
    <property type="evidence" value="ECO:0007669"/>
    <property type="project" value="TreeGrafter"/>
</dbReference>
<feature type="compositionally biased region" description="Polar residues" evidence="10">
    <location>
        <begin position="428"/>
        <end position="442"/>
    </location>
</feature>
<evidence type="ECO:0000256" key="10">
    <source>
        <dbReference type="SAM" id="MobiDB-lite"/>
    </source>
</evidence>
<accession>A0A8H2VCH0</accession>
<evidence type="ECO:0000256" key="5">
    <source>
        <dbReference type="ARBA" id="ARBA00022777"/>
    </source>
</evidence>
<evidence type="ECO:0000259" key="11">
    <source>
        <dbReference type="PROSITE" id="PS50011"/>
    </source>
</evidence>
<evidence type="ECO:0000256" key="4">
    <source>
        <dbReference type="ARBA" id="ARBA00022741"/>
    </source>
</evidence>
<dbReference type="PROSITE" id="PS50011">
    <property type="entry name" value="PROTEIN_KINASE_DOM"/>
    <property type="match status" value="1"/>
</dbReference>
<gene>
    <name evidence="12" type="ORF">KABA2_02S02068</name>
</gene>
<dbReference type="RefSeq" id="XP_041404725.1">
    <property type="nucleotide sequence ID" value="XM_041548791.1"/>
</dbReference>